<dbReference type="OrthoDB" id="9780267at2"/>
<evidence type="ECO:0000256" key="1">
    <source>
        <dbReference type="SAM" id="Phobius"/>
    </source>
</evidence>
<comment type="caution">
    <text evidence="2">The sequence shown here is derived from an EMBL/GenBank/DDBJ whole genome shotgun (WGS) entry which is preliminary data.</text>
</comment>
<dbReference type="Pfam" id="PF04367">
    <property type="entry name" value="DUF502"/>
    <property type="match status" value="1"/>
</dbReference>
<keyword evidence="1" id="KW-0812">Transmembrane</keyword>
<keyword evidence="3" id="KW-1185">Reference proteome</keyword>
<evidence type="ECO:0000313" key="3">
    <source>
        <dbReference type="Proteomes" id="UP000245790"/>
    </source>
</evidence>
<feature type="transmembrane region" description="Helical" evidence="1">
    <location>
        <begin position="56"/>
        <end position="78"/>
    </location>
</feature>
<dbReference type="Proteomes" id="UP000245790">
    <property type="component" value="Unassembled WGS sequence"/>
</dbReference>
<protein>
    <submittedName>
        <fullName evidence="2">Putative membrane protein</fullName>
    </submittedName>
</protein>
<name>A0A316FXG7_9GAMM</name>
<keyword evidence="1" id="KW-1133">Transmembrane helix</keyword>
<feature type="transmembrane region" description="Helical" evidence="1">
    <location>
        <begin position="12"/>
        <end position="36"/>
    </location>
</feature>
<sequence length="215" mass="23778">MKNLKTFVRKSLLGGLLVLLPLVILVLIFRWTFYFVTDLIQPITNYMSTRFLLPELLADVLVVILIILACFMVGTLVSTGVGRWLHARFDGYLAKLAPGYRLIKEIVGQFMGDPESSPFSRGEVVKVKLFGEHCPTTVTAIATAKHKDGTITIFMPTGPNPTSGNIYHLPPELVEYIPDASVETMMRSIIACGAGSDKLFEKHTIVEAGHRDTNV</sequence>
<dbReference type="EMBL" id="QGGU01000004">
    <property type="protein sequence ID" value="PWK53032.1"/>
    <property type="molecule type" value="Genomic_DNA"/>
</dbReference>
<accession>A0A316FXG7</accession>
<dbReference type="InterPro" id="IPR007462">
    <property type="entry name" value="COV1-like"/>
</dbReference>
<proteinExistence type="predicted"/>
<evidence type="ECO:0000313" key="2">
    <source>
        <dbReference type="EMBL" id="PWK53032.1"/>
    </source>
</evidence>
<gene>
    <name evidence="2" type="ORF">C8D97_104250</name>
</gene>
<keyword evidence="1" id="KW-0472">Membrane</keyword>
<reference evidence="2 3" key="1">
    <citation type="submission" date="2018-05" db="EMBL/GenBank/DDBJ databases">
        <title>Genomic Encyclopedia of Type Strains, Phase IV (KMG-IV): sequencing the most valuable type-strain genomes for metagenomic binning, comparative biology and taxonomic classification.</title>
        <authorList>
            <person name="Goeker M."/>
        </authorList>
    </citation>
    <scope>NUCLEOTIDE SEQUENCE [LARGE SCALE GENOMIC DNA]</scope>
    <source>
        <strain evidence="2 3">DSM 25350</strain>
    </source>
</reference>
<organism evidence="2 3">
    <name type="scientific">Pleionea mediterranea</name>
    <dbReference type="NCBI Taxonomy" id="523701"/>
    <lineage>
        <taxon>Bacteria</taxon>
        <taxon>Pseudomonadati</taxon>
        <taxon>Pseudomonadota</taxon>
        <taxon>Gammaproteobacteria</taxon>
        <taxon>Oceanospirillales</taxon>
        <taxon>Pleioneaceae</taxon>
        <taxon>Pleionea</taxon>
    </lineage>
</organism>
<dbReference type="PANTHER" id="PTHR31876:SF26">
    <property type="entry name" value="PROTEIN LIKE COV 2"/>
    <property type="match status" value="1"/>
</dbReference>
<dbReference type="AlphaFoldDB" id="A0A316FXG7"/>
<dbReference type="RefSeq" id="WP_109763003.1">
    <property type="nucleotide sequence ID" value="NZ_QGGU01000004.1"/>
</dbReference>
<dbReference type="PANTHER" id="PTHR31876">
    <property type="entry name" value="COV-LIKE PROTEIN 1"/>
    <property type="match status" value="1"/>
</dbReference>